<dbReference type="InterPro" id="IPR050682">
    <property type="entry name" value="ModA/WtpA"/>
</dbReference>
<feature type="chain" id="PRO_5020295550" evidence="5">
    <location>
        <begin position="21"/>
        <end position="247"/>
    </location>
</feature>
<evidence type="ECO:0000256" key="4">
    <source>
        <dbReference type="PIRSR" id="PIRSR004846-1"/>
    </source>
</evidence>
<dbReference type="SUPFAM" id="SSF53850">
    <property type="entry name" value="Periplasmic binding protein-like II"/>
    <property type="match status" value="1"/>
</dbReference>
<dbReference type="Pfam" id="PF13531">
    <property type="entry name" value="SBP_bac_11"/>
    <property type="match status" value="1"/>
</dbReference>
<dbReference type="InterPro" id="IPR044084">
    <property type="entry name" value="AvModA-like_subst-bd"/>
</dbReference>
<dbReference type="EMBL" id="PDJZ01000004">
    <property type="protein sequence ID" value="RXJ84775.1"/>
    <property type="molecule type" value="Genomic_DNA"/>
</dbReference>
<keyword evidence="3 5" id="KW-0732">Signal</keyword>
<organism evidence="6 7">
    <name type="scientific">Arcobacter cloacae</name>
    <dbReference type="NCBI Taxonomy" id="1054034"/>
    <lineage>
        <taxon>Bacteria</taxon>
        <taxon>Pseudomonadati</taxon>
        <taxon>Campylobacterota</taxon>
        <taxon>Epsilonproteobacteria</taxon>
        <taxon>Campylobacterales</taxon>
        <taxon>Arcobacteraceae</taxon>
        <taxon>Arcobacter</taxon>
    </lineage>
</organism>
<evidence type="ECO:0000313" key="6">
    <source>
        <dbReference type="EMBL" id="RXJ84775.1"/>
    </source>
</evidence>
<keyword evidence="2 4" id="KW-0479">Metal-binding</keyword>
<feature type="binding site" evidence="4">
    <location>
        <position position="58"/>
    </location>
    <ligand>
        <name>molybdate</name>
        <dbReference type="ChEBI" id="CHEBI:36264"/>
    </ligand>
</feature>
<sequence>MKKLIGTIVLSLSLSTASFADKINVFAASSTKLAMQEIIENFKSKNPNDEIIASYSATGKAYAQFTNGFQYDIFMAADTTYPNKIVSDKNAIAEPVVYAMGVVALYSNDKELIKKGIEALKDDKIKHISIANPKLAPYGVAATEILENYDLLDIVKNKIVLGDNIAQSVQFVDSGAAEIGLVAFSLIKTIKKEEEYVLVDPSKYKPMEQAFVLTKYAKEKPLATKFASFITSEESKKIFEKYGFGVK</sequence>
<comment type="caution">
    <text evidence="6">The sequence shown here is derived from an EMBL/GenBank/DDBJ whole genome shotgun (WGS) entry which is preliminary data.</text>
</comment>
<feature type="binding site" evidence="4">
    <location>
        <position position="30"/>
    </location>
    <ligand>
        <name>molybdate</name>
        <dbReference type="ChEBI" id="CHEBI:36264"/>
    </ligand>
</feature>
<dbReference type="NCBIfam" id="TIGR01256">
    <property type="entry name" value="modA"/>
    <property type="match status" value="1"/>
</dbReference>
<dbReference type="InterPro" id="IPR005950">
    <property type="entry name" value="ModA"/>
</dbReference>
<comment type="similarity">
    <text evidence="1">Belongs to the bacterial solute-binding protein ModA family.</text>
</comment>
<dbReference type="PANTHER" id="PTHR30632">
    <property type="entry name" value="MOLYBDATE-BINDING PERIPLASMIC PROTEIN"/>
    <property type="match status" value="1"/>
</dbReference>
<feature type="binding site" evidence="4">
    <location>
        <position position="165"/>
    </location>
    <ligand>
        <name>molybdate</name>
        <dbReference type="ChEBI" id="CHEBI:36264"/>
    </ligand>
</feature>
<dbReference type="PANTHER" id="PTHR30632:SF14">
    <property type="entry name" value="TUNGSTATE_MOLYBDATE_CHROMATE-BINDING PROTEIN MODA"/>
    <property type="match status" value="1"/>
</dbReference>
<proteinExistence type="inferred from homology"/>
<keyword evidence="4" id="KW-0500">Molybdenum</keyword>
<evidence type="ECO:0000256" key="3">
    <source>
        <dbReference type="ARBA" id="ARBA00022729"/>
    </source>
</evidence>
<dbReference type="GO" id="GO:0030973">
    <property type="term" value="F:molybdate ion binding"/>
    <property type="evidence" value="ECO:0007669"/>
    <property type="project" value="InterPro"/>
</dbReference>
<reference evidence="6 7" key="1">
    <citation type="submission" date="2017-10" db="EMBL/GenBank/DDBJ databases">
        <title>Genomics of the genus Arcobacter.</title>
        <authorList>
            <person name="Perez-Cataluna A."/>
            <person name="Figueras M.J."/>
        </authorList>
    </citation>
    <scope>NUCLEOTIDE SEQUENCE [LARGE SCALE GENOMIC DNA]</scope>
    <source>
        <strain evidence="6 7">F26</strain>
    </source>
</reference>
<dbReference type="Proteomes" id="UP000290870">
    <property type="component" value="Unassembled WGS sequence"/>
</dbReference>
<accession>A0A4V1LVP1</accession>
<dbReference type="GO" id="GO:0015689">
    <property type="term" value="P:molybdate ion transport"/>
    <property type="evidence" value="ECO:0007669"/>
    <property type="project" value="InterPro"/>
</dbReference>
<protein>
    <submittedName>
        <fullName evidence="6">Molybdate ABC transporter substrate-binding protein</fullName>
    </submittedName>
</protein>
<feature type="signal peptide" evidence="5">
    <location>
        <begin position="1"/>
        <end position="20"/>
    </location>
</feature>
<dbReference type="PIRSF" id="PIRSF004846">
    <property type="entry name" value="ModA"/>
    <property type="match status" value="1"/>
</dbReference>
<dbReference type="GO" id="GO:0046872">
    <property type="term" value="F:metal ion binding"/>
    <property type="evidence" value="ECO:0007669"/>
    <property type="project" value="UniProtKB-KW"/>
</dbReference>
<evidence type="ECO:0000256" key="5">
    <source>
        <dbReference type="SAM" id="SignalP"/>
    </source>
</evidence>
<dbReference type="CDD" id="cd13539">
    <property type="entry name" value="PBP2_AvModA"/>
    <property type="match status" value="1"/>
</dbReference>
<dbReference type="Gene3D" id="3.40.190.10">
    <property type="entry name" value="Periplasmic binding protein-like II"/>
    <property type="match status" value="2"/>
</dbReference>
<name>A0A4V1LVP1_9BACT</name>
<evidence type="ECO:0000256" key="2">
    <source>
        <dbReference type="ARBA" id="ARBA00022723"/>
    </source>
</evidence>
<evidence type="ECO:0000313" key="7">
    <source>
        <dbReference type="Proteomes" id="UP000290870"/>
    </source>
</evidence>
<dbReference type="OrthoDB" id="9785015at2"/>
<dbReference type="AlphaFoldDB" id="A0A4V1LVP1"/>
<dbReference type="RefSeq" id="WP_128986237.1">
    <property type="nucleotide sequence ID" value="NZ_PDJZ01000004.1"/>
</dbReference>
<gene>
    <name evidence="6" type="primary">modA</name>
    <name evidence="6" type="ORF">CRU90_05305</name>
</gene>
<evidence type="ECO:0000256" key="1">
    <source>
        <dbReference type="ARBA" id="ARBA00009175"/>
    </source>
</evidence>